<protein>
    <recommendedName>
        <fullName evidence="3">VOC domain-containing protein</fullName>
    </recommendedName>
</protein>
<dbReference type="STRING" id="1921510.BSL82_04650"/>
<dbReference type="KEGG" id="sphj:BSL82_04650"/>
<organism evidence="1 2">
    <name type="scientific">Tardibacter chloracetimidivorans</name>
    <dbReference type="NCBI Taxonomy" id="1921510"/>
    <lineage>
        <taxon>Bacteria</taxon>
        <taxon>Pseudomonadati</taxon>
        <taxon>Pseudomonadota</taxon>
        <taxon>Alphaproteobacteria</taxon>
        <taxon>Sphingomonadales</taxon>
        <taxon>Sphingomonadaceae</taxon>
        <taxon>Tardibacter</taxon>
    </lineage>
</organism>
<dbReference type="EMBL" id="CP018221">
    <property type="protein sequence ID" value="API58689.1"/>
    <property type="molecule type" value="Genomic_DNA"/>
</dbReference>
<evidence type="ECO:0008006" key="3">
    <source>
        <dbReference type="Google" id="ProtNLM"/>
    </source>
</evidence>
<evidence type="ECO:0000313" key="1">
    <source>
        <dbReference type="EMBL" id="API58689.1"/>
    </source>
</evidence>
<dbReference type="OrthoDB" id="5185674at2"/>
<name>A0A1L3ZSV9_9SPHN</name>
<dbReference type="SUPFAM" id="SSF54593">
    <property type="entry name" value="Glyoxalase/Bleomycin resistance protein/Dihydroxybiphenyl dioxygenase"/>
    <property type="match status" value="1"/>
</dbReference>
<proteinExistence type="predicted"/>
<evidence type="ECO:0000313" key="2">
    <source>
        <dbReference type="Proteomes" id="UP000182063"/>
    </source>
</evidence>
<gene>
    <name evidence="1" type="ORF">BSL82_04650</name>
</gene>
<dbReference type="RefSeq" id="WP_072596247.1">
    <property type="nucleotide sequence ID" value="NZ_CP018221.1"/>
</dbReference>
<accession>A0A1L3ZSV9</accession>
<dbReference type="InterPro" id="IPR029068">
    <property type="entry name" value="Glyas_Bleomycin-R_OHBP_Dase"/>
</dbReference>
<keyword evidence="2" id="KW-1185">Reference proteome</keyword>
<dbReference type="AlphaFoldDB" id="A0A1L3ZSV9"/>
<dbReference type="Proteomes" id="UP000182063">
    <property type="component" value="Chromosome"/>
</dbReference>
<sequence>MTDSYLHISFLVKNLEEGMAEYGRLFGIAFRPPQCSPLADLEQFGIEETGTELRAAYSVAGPPYYELIEATGCGMFDPAQGFGFHHVGLWMEDPDELRAQLALQNIPVEGIYWSPEGDIFTIHTAPAGENKIRFEYLNRKFEKTFAEILETGVVPQ</sequence>
<dbReference type="Gene3D" id="3.10.180.10">
    <property type="entry name" value="2,3-Dihydroxybiphenyl 1,2-Dioxygenase, domain 1"/>
    <property type="match status" value="1"/>
</dbReference>
<reference evidence="2" key="1">
    <citation type="submission" date="2016-11" db="EMBL/GenBank/DDBJ databases">
        <title>Complete Genome Sequence of alachlor-degrading Sphingomonas sp. strain JJ-A5.</title>
        <authorList>
            <person name="Lee H."/>
            <person name="Ka J.-O."/>
        </authorList>
    </citation>
    <scope>NUCLEOTIDE SEQUENCE [LARGE SCALE GENOMIC DNA]</scope>
    <source>
        <strain evidence="2">JJ-A5</strain>
    </source>
</reference>
<dbReference type="Pfam" id="PF13669">
    <property type="entry name" value="Glyoxalase_4"/>
    <property type="match status" value="1"/>
</dbReference>